<dbReference type="GO" id="GO:0046872">
    <property type="term" value="F:metal ion binding"/>
    <property type="evidence" value="ECO:0007669"/>
    <property type="project" value="InterPro"/>
</dbReference>
<dbReference type="EMBL" id="CP108313">
    <property type="protein sequence ID" value="WTW69950.1"/>
    <property type="molecule type" value="Genomic_DNA"/>
</dbReference>
<dbReference type="InterPro" id="IPR011249">
    <property type="entry name" value="Metalloenz_LuxS/M16"/>
</dbReference>
<feature type="domain" description="Peptidase M16 C-terminal" evidence="3">
    <location>
        <begin position="173"/>
        <end position="338"/>
    </location>
</feature>
<dbReference type="Pfam" id="PF00675">
    <property type="entry name" value="Peptidase_M16"/>
    <property type="match status" value="1"/>
</dbReference>
<feature type="domain" description="Peptidase M16 N-terminal" evidence="2">
    <location>
        <begin position="18"/>
        <end position="134"/>
    </location>
</feature>
<reference evidence="4" key="1">
    <citation type="submission" date="2022-10" db="EMBL/GenBank/DDBJ databases">
        <title>The complete genomes of actinobacterial strains from the NBC collection.</title>
        <authorList>
            <person name="Joergensen T.S."/>
            <person name="Alvarez Arevalo M."/>
            <person name="Sterndorff E.B."/>
            <person name="Faurdal D."/>
            <person name="Vuksanovic O."/>
            <person name="Mourched A.-S."/>
            <person name="Charusanti P."/>
            <person name="Shaw S."/>
            <person name="Blin K."/>
            <person name="Weber T."/>
        </authorList>
    </citation>
    <scope>NUCLEOTIDE SEQUENCE</scope>
    <source>
        <strain evidence="4">NBC_00008</strain>
    </source>
</reference>
<dbReference type="Gene3D" id="3.30.830.10">
    <property type="entry name" value="Metalloenzyme, LuxS/M16 peptidase-like"/>
    <property type="match status" value="2"/>
</dbReference>
<evidence type="ECO:0000259" key="3">
    <source>
        <dbReference type="Pfam" id="PF05193"/>
    </source>
</evidence>
<accession>A0AAU2VR16</accession>
<dbReference type="PANTHER" id="PTHR11851">
    <property type="entry name" value="METALLOPROTEASE"/>
    <property type="match status" value="1"/>
</dbReference>
<comment type="similarity">
    <text evidence="1">Belongs to the peptidase M16 family.</text>
</comment>
<gene>
    <name evidence="4" type="ORF">OG398_17535</name>
</gene>
<evidence type="ECO:0000256" key="1">
    <source>
        <dbReference type="ARBA" id="ARBA00007261"/>
    </source>
</evidence>
<name>A0AAU2VR16_9ACTN</name>
<evidence type="ECO:0000313" key="4">
    <source>
        <dbReference type="EMBL" id="WTW69950.1"/>
    </source>
</evidence>
<dbReference type="InterPro" id="IPR011765">
    <property type="entry name" value="Pept_M16_N"/>
</dbReference>
<evidence type="ECO:0000259" key="2">
    <source>
        <dbReference type="Pfam" id="PF00675"/>
    </source>
</evidence>
<dbReference type="Pfam" id="PF05193">
    <property type="entry name" value="Peptidase_M16_C"/>
    <property type="match status" value="1"/>
</dbReference>
<dbReference type="InterPro" id="IPR050361">
    <property type="entry name" value="MPP/UQCRC_Complex"/>
</dbReference>
<dbReference type="InterPro" id="IPR007863">
    <property type="entry name" value="Peptidase_M16_C"/>
</dbReference>
<sequence length="422" mass="45806">MTATRDTIRHTMLSNGLRIVAQRRPGKGAVGVAVNYRAGFRGEPEGRSGMAHLFEHLMFQGSDTVASGGQFGYVQRLGGTVSGNTFTDISDFHQLVPAGSERRILQMEADRMQNLILDQDRLDVQRRVVLEEINLKVKGSPYGGFPWTVLPQAVYSTWNNAHNGYGDEADLMKITVQECREFYARMYAPGNAVVAVAGDIAPDLVIEDAAEIFGGLEDRGSPKPPLLGEAPGLSPRTHHHRDVLASRPALALGRPLPAPTNINEYAGFVVASMWLTGNDHSWLRQSLDCRGIPCASVCGLFGPWLAADPDTFAFVAHHDPGDRETVIGLFDEACGRLAGADSDQIDPARRQTYVSLLAQQDSPLNEARALARSALLFHQPDLIRQAMLATATVPAAHVHAAARQLMDHRGRGYAELTTAGEA</sequence>
<dbReference type="PANTHER" id="PTHR11851:SF49">
    <property type="entry name" value="MITOCHONDRIAL-PROCESSING PEPTIDASE SUBUNIT ALPHA"/>
    <property type="match status" value="1"/>
</dbReference>
<protein>
    <submittedName>
        <fullName evidence="4">Insulinase family protein</fullName>
    </submittedName>
</protein>
<dbReference type="SUPFAM" id="SSF63411">
    <property type="entry name" value="LuxS/MPP-like metallohydrolase"/>
    <property type="match status" value="2"/>
</dbReference>
<organism evidence="4">
    <name type="scientific">Streptomyces sp. NBC_00008</name>
    <dbReference type="NCBI Taxonomy" id="2903610"/>
    <lineage>
        <taxon>Bacteria</taxon>
        <taxon>Bacillati</taxon>
        <taxon>Actinomycetota</taxon>
        <taxon>Actinomycetes</taxon>
        <taxon>Kitasatosporales</taxon>
        <taxon>Streptomycetaceae</taxon>
        <taxon>Streptomyces</taxon>
    </lineage>
</organism>
<dbReference type="AlphaFoldDB" id="A0AAU2VR16"/>
<proteinExistence type="inferred from homology"/>